<sequence length="392" mass="40609">MGTRVRDREATGVQAFEGGGNPHAGAILTVDLDAIAANYRLLSRRLGTAECAAVLKADAYGLGAARVAPVLSAAGCRTFFVAHLDEGIALRRHVPREAAVWILHGAPRGAEAECLAHGLVPVINTPGQLARWAALARARACKLPGLLQVDSGMSRFGLSPAEIAAVADRAGEPDAVEWRLVMSHLACADAPDSDANPAQRSRFEDVRRRLPPMRASLAASSGIFLGADYHYDVARPGAALFGVAPVAGRPNPLKPVVKLEARVLQVRDAPAGTAVGYGYTARTATASRLATVAIGYADGFLRSASGRGAAWAGGVALPILGRVSMDSIVVDASALPAGALAEDDAVEIIGPHRSLDAVAADAGTIGYEVLTGLGDRFDRRYLHGADATADPT</sequence>
<dbReference type="PROSITE" id="PS00395">
    <property type="entry name" value="ALANINE_RACEMASE"/>
    <property type="match status" value="1"/>
</dbReference>
<evidence type="ECO:0000256" key="8">
    <source>
        <dbReference type="PIRSR" id="PIRSR600821-50"/>
    </source>
</evidence>
<comment type="similarity">
    <text evidence="3 7">Belongs to the alanine racemase family.</text>
</comment>
<dbReference type="InterPro" id="IPR001608">
    <property type="entry name" value="Ala_racemase_N"/>
</dbReference>
<dbReference type="EMBL" id="JAUSWL010000022">
    <property type="protein sequence ID" value="MDQ0547203.1"/>
    <property type="molecule type" value="Genomic_DNA"/>
</dbReference>
<keyword evidence="6 7" id="KW-0413">Isomerase</keyword>
<dbReference type="InterPro" id="IPR029066">
    <property type="entry name" value="PLP-binding_barrel"/>
</dbReference>
<dbReference type="RefSeq" id="WP_230368111.1">
    <property type="nucleotide sequence ID" value="NZ_JAJALK010000021.1"/>
</dbReference>
<protein>
    <recommendedName>
        <fullName evidence="4 7">Alanine racemase</fullName>
        <ecNumber evidence="4 7">5.1.1.1</ecNumber>
    </recommendedName>
</protein>
<gene>
    <name evidence="11" type="ORF">QO001_006159</name>
</gene>
<dbReference type="NCBIfam" id="TIGR00492">
    <property type="entry name" value="alr"/>
    <property type="match status" value="1"/>
</dbReference>
<feature type="modified residue" description="N6-(pyridoxal phosphate)lysine" evidence="7 8">
    <location>
        <position position="56"/>
    </location>
</feature>
<evidence type="ECO:0000256" key="6">
    <source>
        <dbReference type="ARBA" id="ARBA00023235"/>
    </source>
</evidence>
<evidence type="ECO:0000256" key="7">
    <source>
        <dbReference type="HAMAP-Rule" id="MF_01201"/>
    </source>
</evidence>
<dbReference type="InterPro" id="IPR020622">
    <property type="entry name" value="Ala_racemase_pyridoxalP-BS"/>
</dbReference>
<evidence type="ECO:0000256" key="4">
    <source>
        <dbReference type="ARBA" id="ARBA00013089"/>
    </source>
</evidence>
<comment type="caution">
    <text evidence="11">The sequence shown here is derived from an EMBL/GenBank/DDBJ whole genome shotgun (WGS) entry which is preliminary data.</text>
</comment>
<dbReference type="GO" id="GO:0008784">
    <property type="term" value="F:alanine racemase activity"/>
    <property type="evidence" value="ECO:0007669"/>
    <property type="project" value="UniProtKB-UniRule"/>
</dbReference>
<dbReference type="CDD" id="cd00430">
    <property type="entry name" value="PLPDE_III_AR"/>
    <property type="match status" value="1"/>
</dbReference>
<dbReference type="PANTHER" id="PTHR30511">
    <property type="entry name" value="ALANINE RACEMASE"/>
    <property type="match status" value="1"/>
</dbReference>
<dbReference type="AlphaFoldDB" id="A0AAJ1U381"/>
<dbReference type="Pfam" id="PF01168">
    <property type="entry name" value="Ala_racemase_N"/>
    <property type="match status" value="1"/>
</dbReference>
<name>A0AAJ1U381_9HYPH</name>
<dbReference type="PRINTS" id="PR00992">
    <property type="entry name" value="ALARACEMASE"/>
</dbReference>
<comment type="catalytic activity">
    <reaction evidence="1 7">
        <text>L-alanine = D-alanine</text>
        <dbReference type="Rhea" id="RHEA:20249"/>
        <dbReference type="ChEBI" id="CHEBI:57416"/>
        <dbReference type="ChEBI" id="CHEBI:57972"/>
        <dbReference type="EC" id="5.1.1.1"/>
    </reaction>
</comment>
<dbReference type="SUPFAM" id="SSF50621">
    <property type="entry name" value="Alanine racemase C-terminal domain-like"/>
    <property type="match status" value="1"/>
</dbReference>
<evidence type="ECO:0000256" key="5">
    <source>
        <dbReference type="ARBA" id="ARBA00022898"/>
    </source>
</evidence>
<dbReference type="GO" id="GO:0030170">
    <property type="term" value="F:pyridoxal phosphate binding"/>
    <property type="evidence" value="ECO:0007669"/>
    <property type="project" value="UniProtKB-UniRule"/>
</dbReference>
<organism evidence="11 12">
    <name type="scientific">Methylobacterium brachiatum</name>
    <dbReference type="NCBI Taxonomy" id="269660"/>
    <lineage>
        <taxon>Bacteria</taxon>
        <taxon>Pseudomonadati</taxon>
        <taxon>Pseudomonadota</taxon>
        <taxon>Alphaproteobacteria</taxon>
        <taxon>Hyphomicrobiales</taxon>
        <taxon>Methylobacteriaceae</taxon>
        <taxon>Methylobacterium</taxon>
    </lineage>
</organism>
<dbReference type="Proteomes" id="UP001223420">
    <property type="component" value="Unassembled WGS sequence"/>
</dbReference>
<feature type="domain" description="Alanine racemase C-terminal" evidence="10">
    <location>
        <begin position="256"/>
        <end position="382"/>
    </location>
</feature>
<dbReference type="InterPro" id="IPR011079">
    <property type="entry name" value="Ala_racemase_C"/>
</dbReference>
<evidence type="ECO:0000313" key="11">
    <source>
        <dbReference type="EMBL" id="MDQ0547203.1"/>
    </source>
</evidence>
<dbReference type="EC" id="5.1.1.1" evidence="4 7"/>
<evidence type="ECO:0000256" key="1">
    <source>
        <dbReference type="ARBA" id="ARBA00000316"/>
    </source>
</evidence>
<evidence type="ECO:0000256" key="3">
    <source>
        <dbReference type="ARBA" id="ARBA00007880"/>
    </source>
</evidence>
<comment type="pathway">
    <text evidence="7">Amino-acid biosynthesis; D-alanine biosynthesis; D-alanine from L-alanine: step 1/1.</text>
</comment>
<dbReference type="SMART" id="SM01005">
    <property type="entry name" value="Ala_racemase_C"/>
    <property type="match status" value="1"/>
</dbReference>
<evidence type="ECO:0000256" key="2">
    <source>
        <dbReference type="ARBA" id="ARBA00001933"/>
    </source>
</evidence>
<accession>A0AAJ1U381</accession>
<dbReference type="HAMAP" id="MF_01201">
    <property type="entry name" value="Ala_racemase"/>
    <property type="match status" value="1"/>
</dbReference>
<evidence type="ECO:0000256" key="9">
    <source>
        <dbReference type="PIRSR" id="PIRSR600821-52"/>
    </source>
</evidence>
<comment type="function">
    <text evidence="7">Catalyzes the interconversion of L-alanine and D-alanine. May also act on other amino acids.</text>
</comment>
<dbReference type="GO" id="GO:0030632">
    <property type="term" value="P:D-alanine biosynthetic process"/>
    <property type="evidence" value="ECO:0007669"/>
    <property type="project" value="UniProtKB-UniRule"/>
</dbReference>
<dbReference type="Pfam" id="PF00842">
    <property type="entry name" value="Ala_racemase_C"/>
    <property type="match status" value="1"/>
</dbReference>
<proteinExistence type="inferred from homology"/>
<dbReference type="InterPro" id="IPR009006">
    <property type="entry name" value="Ala_racemase/Decarboxylase_C"/>
</dbReference>
<comment type="cofactor">
    <cofactor evidence="2 7 8">
        <name>pyridoxal 5'-phosphate</name>
        <dbReference type="ChEBI" id="CHEBI:597326"/>
    </cofactor>
</comment>
<feature type="active site" description="Proton acceptor; specific for D-alanine" evidence="7">
    <location>
        <position position="56"/>
    </location>
</feature>
<feature type="active site" description="Proton acceptor; specific for L-alanine" evidence="7">
    <location>
        <position position="277"/>
    </location>
</feature>
<dbReference type="Gene3D" id="2.40.37.10">
    <property type="entry name" value="Lyase, Ornithine Decarboxylase, Chain A, domain 1"/>
    <property type="match status" value="1"/>
</dbReference>
<evidence type="ECO:0000259" key="10">
    <source>
        <dbReference type="SMART" id="SM01005"/>
    </source>
</evidence>
<dbReference type="GO" id="GO:0005829">
    <property type="term" value="C:cytosol"/>
    <property type="evidence" value="ECO:0007669"/>
    <property type="project" value="TreeGrafter"/>
</dbReference>
<evidence type="ECO:0000313" key="12">
    <source>
        <dbReference type="Proteomes" id="UP001223420"/>
    </source>
</evidence>
<dbReference type="SUPFAM" id="SSF51419">
    <property type="entry name" value="PLP-binding barrel"/>
    <property type="match status" value="1"/>
</dbReference>
<keyword evidence="5 7" id="KW-0663">Pyridoxal phosphate</keyword>
<feature type="binding site" evidence="7 9">
    <location>
        <position position="325"/>
    </location>
    <ligand>
        <name>substrate</name>
    </ligand>
</feature>
<dbReference type="InterPro" id="IPR000821">
    <property type="entry name" value="Ala_racemase"/>
</dbReference>
<dbReference type="PANTHER" id="PTHR30511:SF0">
    <property type="entry name" value="ALANINE RACEMASE, CATABOLIC-RELATED"/>
    <property type="match status" value="1"/>
</dbReference>
<reference evidence="11" key="1">
    <citation type="submission" date="2023-07" db="EMBL/GenBank/DDBJ databases">
        <title>Genomic Encyclopedia of Type Strains, Phase IV (KMG-IV): sequencing the most valuable type-strain genomes for metagenomic binning, comparative biology and taxonomic classification.</title>
        <authorList>
            <person name="Goeker M."/>
        </authorList>
    </citation>
    <scope>NUCLEOTIDE SEQUENCE</scope>
    <source>
        <strain evidence="11">DSM 19569</strain>
    </source>
</reference>
<dbReference type="Gene3D" id="3.20.20.10">
    <property type="entry name" value="Alanine racemase"/>
    <property type="match status" value="1"/>
</dbReference>
<feature type="binding site" evidence="7 9">
    <location>
        <position position="155"/>
    </location>
    <ligand>
        <name>substrate</name>
    </ligand>
</feature>